<organism evidence="6 7">
    <name type="scientific">Arachis hypogaea</name>
    <name type="common">Peanut</name>
    <dbReference type="NCBI Taxonomy" id="3818"/>
    <lineage>
        <taxon>Eukaryota</taxon>
        <taxon>Viridiplantae</taxon>
        <taxon>Streptophyta</taxon>
        <taxon>Embryophyta</taxon>
        <taxon>Tracheophyta</taxon>
        <taxon>Spermatophyta</taxon>
        <taxon>Magnoliopsida</taxon>
        <taxon>eudicotyledons</taxon>
        <taxon>Gunneridae</taxon>
        <taxon>Pentapetalae</taxon>
        <taxon>rosids</taxon>
        <taxon>fabids</taxon>
        <taxon>Fabales</taxon>
        <taxon>Fabaceae</taxon>
        <taxon>Papilionoideae</taxon>
        <taxon>50 kb inversion clade</taxon>
        <taxon>dalbergioids sensu lato</taxon>
        <taxon>Dalbergieae</taxon>
        <taxon>Pterocarpus clade</taxon>
        <taxon>Arachis</taxon>
    </lineage>
</organism>
<proteinExistence type="predicted"/>
<gene>
    <name evidence="6" type="ORF">Ahy_B03g064192</name>
</gene>
<accession>A0A444ZZ09</accession>
<evidence type="ECO:0000256" key="4">
    <source>
        <dbReference type="PROSITE-ProRule" id="PRU00175"/>
    </source>
</evidence>
<comment type="caution">
    <text evidence="6">The sequence shown here is derived from an EMBL/GenBank/DDBJ whole genome shotgun (WGS) entry which is preliminary data.</text>
</comment>
<dbReference type="STRING" id="3818.A0A444ZZ09"/>
<keyword evidence="1" id="KW-0479">Metal-binding</keyword>
<dbReference type="Pfam" id="PF13639">
    <property type="entry name" value="zf-RING_2"/>
    <property type="match status" value="1"/>
</dbReference>
<dbReference type="SMART" id="SM00184">
    <property type="entry name" value="RING"/>
    <property type="match status" value="1"/>
</dbReference>
<dbReference type="PANTHER" id="PTHR45969:SF33">
    <property type="entry name" value="RING ZINC FINGER PROTEIN-RELATED"/>
    <property type="match status" value="1"/>
</dbReference>
<name>A0A444ZZ09_ARAHY</name>
<evidence type="ECO:0000313" key="7">
    <source>
        <dbReference type="Proteomes" id="UP000289738"/>
    </source>
</evidence>
<keyword evidence="3" id="KW-0862">Zinc</keyword>
<keyword evidence="7" id="KW-1185">Reference proteome</keyword>
<evidence type="ECO:0000256" key="1">
    <source>
        <dbReference type="ARBA" id="ARBA00022723"/>
    </source>
</evidence>
<dbReference type="InterPro" id="IPR001841">
    <property type="entry name" value="Znf_RING"/>
</dbReference>
<sequence>MGFPVGYTELLFPKPVLQILSVLGYIRRLIFTFFSYTGLPNFLEPDDTDNTMPQFHPVSELLIREILPVVKFSELVEPPERCAVCLTDFEQEDEIRRLVNCTHVFHRGCVDRWMGYDQSTCPLCRTPFIPDDFFNHGLWAASAIPEFHA</sequence>
<evidence type="ECO:0000256" key="2">
    <source>
        <dbReference type="ARBA" id="ARBA00022771"/>
    </source>
</evidence>
<dbReference type="GO" id="GO:0016567">
    <property type="term" value="P:protein ubiquitination"/>
    <property type="evidence" value="ECO:0007669"/>
    <property type="project" value="TreeGrafter"/>
</dbReference>
<protein>
    <recommendedName>
        <fullName evidence="5">RING-type domain-containing protein</fullName>
    </recommendedName>
</protein>
<evidence type="ECO:0000313" key="6">
    <source>
        <dbReference type="EMBL" id="RYR19428.1"/>
    </source>
</evidence>
<dbReference type="Gene3D" id="3.30.40.10">
    <property type="entry name" value="Zinc/RING finger domain, C3HC4 (zinc finger)"/>
    <property type="match status" value="1"/>
</dbReference>
<dbReference type="GO" id="GO:0061630">
    <property type="term" value="F:ubiquitin protein ligase activity"/>
    <property type="evidence" value="ECO:0007669"/>
    <property type="project" value="TreeGrafter"/>
</dbReference>
<dbReference type="OrthoDB" id="8062037at2759"/>
<dbReference type="AlphaFoldDB" id="A0A444ZZ09"/>
<feature type="domain" description="RING-type" evidence="5">
    <location>
        <begin position="82"/>
        <end position="125"/>
    </location>
</feature>
<evidence type="ECO:0000259" key="5">
    <source>
        <dbReference type="PROSITE" id="PS50089"/>
    </source>
</evidence>
<reference evidence="6 7" key="1">
    <citation type="submission" date="2019-01" db="EMBL/GenBank/DDBJ databases">
        <title>Sequencing of cultivated peanut Arachis hypogaea provides insights into genome evolution and oil improvement.</title>
        <authorList>
            <person name="Chen X."/>
        </authorList>
    </citation>
    <scope>NUCLEOTIDE SEQUENCE [LARGE SCALE GENOMIC DNA]</scope>
    <source>
        <strain evidence="7">cv. Fuhuasheng</strain>
        <tissue evidence="6">Leaves</tissue>
    </source>
</reference>
<dbReference type="SUPFAM" id="SSF57850">
    <property type="entry name" value="RING/U-box"/>
    <property type="match status" value="1"/>
</dbReference>
<dbReference type="EMBL" id="SDMP01000013">
    <property type="protein sequence ID" value="RYR19428.1"/>
    <property type="molecule type" value="Genomic_DNA"/>
</dbReference>
<dbReference type="Proteomes" id="UP000289738">
    <property type="component" value="Chromosome B03"/>
</dbReference>
<dbReference type="CDD" id="cd23121">
    <property type="entry name" value="RING-H2_RHA1-like"/>
    <property type="match status" value="1"/>
</dbReference>
<dbReference type="PANTHER" id="PTHR45969">
    <property type="entry name" value="RING ZINC FINGER PROTEIN-RELATED"/>
    <property type="match status" value="1"/>
</dbReference>
<dbReference type="GO" id="GO:0008270">
    <property type="term" value="F:zinc ion binding"/>
    <property type="evidence" value="ECO:0007669"/>
    <property type="project" value="UniProtKB-KW"/>
</dbReference>
<keyword evidence="2 4" id="KW-0863">Zinc-finger</keyword>
<dbReference type="SMR" id="A0A444ZZ09"/>
<evidence type="ECO:0000256" key="3">
    <source>
        <dbReference type="ARBA" id="ARBA00022833"/>
    </source>
</evidence>
<dbReference type="InterPro" id="IPR013083">
    <property type="entry name" value="Znf_RING/FYVE/PHD"/>
</dbReference>
<dbReference type="Gramene" id="arahy.Tifrunner.gnm2.ann2.Ah13g412400.1">
    <property type="protein sequence ID" value="arahy.Tifrunner.gnm2.ann2.Ah13g412400.1-CDS-1"/>
    <property type="gene ID" value="arahy.Tifrunner.gnm2.ann2.Ah13g412400"/>
</dbReference>
<dbReference type="PROSITE" id="PS50089">
    <property type="entry name" value="ZF_RING_2"/>
    <property type="match status" value="1"/>
</dbReference>